<comment type="caution">
    <text evidence="1">The sequence shown here is derived from an EMBL/GenBank/DDBJ whole genome shotgun (WGS) entry which is preliminary data.</text>
</comment>
<dbReference type="STRING" id="331657.A0A4U0X019"/>
<dbReference type="PANTHER" id="PTHR42085:SF8">
    <property type="entry name" value="F-BOX DOMAIN-CONTAINING PROTEIN"/>
    <property type="match status" value="1"/>
</dbReference>
<accession>A0A4U0X019</accession>
<evidence type="ECO:0008006" key="3">
    <source>
        <dbReference type="Google" id="ProtNLM"/>
    </source>
</evidence>
<gene>
    <name evidence="1" type="ORF">B0A49_05212</name>
</gene>
<proteinExistence type="predicted"/>
<dbReference type="Proteomes" id="UP000308768">
    <property type="component" value="Unassembled WGS sequence"/>
</dbReference>
<evidence type="ECO:0000313" key="2">
    <source>
        <dbReference type="Proteomes" id="UP000308768"/>
    </source>
</evidence>
<name>A0A4U0X019_9PEZI</name>
<evidence type="ECO:0000313" key="1">
    <source>
        <dbReference type="EMBL" id="TKA69474.1"/>
    </source>
</evidence>
<dbReference type="InterPro" id="IPR038883">
    <property type="entry name" value="AN11006-like"/>
</dbReference>
<dbReference type="OrthoDB" id="62952at2759"/>
<keyword evidence="2" id="KW-1185">Reference proteome</keyword>
<dbReference type="AlphaFoldDB" id="A0A4U0X019"/>
<dbReference type="PANTHER" id="PTHR42085">
    <property type="entry name" value="F-BOX DOMAIN-CONTAINING PROTEIN"/>
    <property type="match status" value="1"/>
</dbReference>
<reference evidence="1 2" key="1">
    <citation type="submission" date="2017-03" db="EMBL/GenBank/DDBJ databases">
        <title>Genomes of endolithic fungi from Antarctica.</title>
        <authorList>
            <person name="Coleine C."/>
            <person name="Masonjones S."/>
            <person name="Stajich J.E."/>
        </authorList>
    </citation>
    <scope>NUCLEOTIDE SEQUENCE [LARGE SCALE GENOMIC DNA]</scope>
    <source>
        <strain evidence="1 2">CCFEE 5187</strain>
    </source>
</reference>
<sequence>MAVTRSQAAKRKHLGRNNVDTSLTHSAKATPCETTFLFLMLPAEIRHAIYLLALVNHGDIYVCSVDSFRAQVSQPAFTRVSRQVRRECLPVFYGCNRFRILAFSGEQYAWPHVWLKDIGSANCLMLRRLRVGAFELFRNQVMPSPNAVTRDLMLVGISLHRPLVPKQDCAGHWVYELDESDADAPFPFLELPAELRNNIYSLALVQPSRINVYDGSSSKQPPLTRVCKQIRGECLPLFYGANEFYAEVFAPRFKLPFWFRVIGNANCLLLRSLRVESFAYKPWPLVSVQNSGSGKACIWSYEFEKGAAPSPSRKPPAKLTP</sequence>
<protein>
    <recommendedName>
        <fullName evidence="3">F-box domain-containing protein</fullName>
    </recommendedName>
</protein>
<organism evidence="1 2">
    <name type="scientific">Cryomyces minteri</name>
    <dbReference type="NCBI Taxonomy" id="331657"/>
    <lineage>
        <taxon>Eukaryota</taxon>
        <taxon>Fungi</taxon>
        <taxon>Dikarya</taxon>
        <taxon>Ascomycota</taxon>
        <taxon>Pezizomycotina</taxon>
        <taxon>Dothideomycetes</taxon>
        <taxon>Dothideomycetes incertae sedis</taxon>
        <taxon>Cryomyces</taxon>
    </lineage>
</organism>
<dbReference type="EMBL" id="NAJN01000728">
    <property type="protein sequence ID" value="TKA69474.1"/>
    <property type="molecule type" value="Genomic_DNA"/>
</dbReference>